<gene>
    <name evidence="5" type="ORF">E1757_01165</name>
</gene>
<dbReference type="GO" id="GO:0016787">
    <property type="term" value="F:hydrolase activity"/>
    <property type="evidence" value="ECO:0007669"/>
    <property type="project" value="UniProtKB-KW"/>
</dbReference>
<dbReference type="Pfam" id="PF00293">
    <property type="entry name" value="NUDIX"/>
    <property type="match status" value="1"/>
</dbReference>
<dbReference type="PANTHER" id="PTHR43046:SF14">
    <property type="entry name" value="MUTT_NUDIX FAMILY PROTEIN"/>
    <property type="match status" value="1"/>
</dbReference>
<evidence type="ECO:0000256" key="3">
    <source>
        <dbReference type="RuleBase" id="RU003476"/>
    </source>
</evidence>
<reference evidence="5 6" key="1">
    <citation type="submission" date="2019-03" db="EMBL/GenBank/DDBJ databases">
        <title>This is whole genome sequence of Paenibacillus sp MS74 strain.</title>
        <authorList>
            <person name="Trinh H.N."/>
        </authorList>
    </citation>
    <scope>NUCLEOTIDE SEQUENCE [LARGE SCALE GENOMIC DNA]</scope>
    <source>
        <strain evidence="5 6">MS74</strain>
    </source>
</reference>
<evidence type="ECO:0000256" key="1">
    <source>
        <dbReference type="ARBA" id="ARBA00001946"/>
    </source>
</evidence>
<dbReference type="InterPro" id="IPR015797">
    <property type="entry name" value="NUDIX_hydrolase-like_dom_sf"/>
</dbReference>
<accession>A0A4R5KXH5</accession>
<keyword evidence="2 3" id="KW-0378">Hydrolase</keyword>
<dbReference type="PROSITE" id="PS51462">
    <property type="entry name" value="NUDIX"/>
    <property type="match status" value="1"/>
</dbReference>
<dbReference type="PANTHER" id="PTHR43046">
    <property type="entry name" value="GDP-MANNOSE MANNOSYL HYDROLASE"/>
    <property type="match status" value="1"/>
</dbReference>
<evidence type="ECO:0000256" key="2">
    <source>
        <dbReference type="ARBA" id="ARBA00022801"/>
    </source>
</evidence>
<dbReference type="Proteomes" id="UP000295636">
    <property type="component" value="Unassembled WGS sequence"/>
</dbReference>
<feature type="domain" description="Nudix hydrolase" evidence="4">
    <location>
        <begin position="1"/>
        <end position="138"/>
    </location>
</feature>
<keyword evidence="6" id="KW-1185">Reference proteome</keyword>
<evidence type="ECO:0000313" key="5">
    <source>
        <dbReference type="EMBL" id="TDG00283.1"/>
    </source>
</evidence>
<sequence length="140" mass="15951">MQKRNQIVVAVKGIVLHKGKILIIKRSESDAVGGGTWECAGGKIEFGEELETALVRETKEETGLDIRVEQLLYAATFITDPARQLVLFTYLCRSERDDVTLSEEHTAFEWADRGRLRQLLPLDIVRDFEKHHVFSIAKLQ</sequence>
<dbReference type="AlphaFoldDB" id="A0A4R5KXH5"/>
<dbReference type="PROSITE" id="PS00893">
    <property type="entry name" value="NUDIX_BOX"/>
    <property type="match status" value="1"/>
</dbReference>
<comment type="cofactor">
    <cofactor evidence="1">
        <name>Mg(2+)</name>
        <dbReference type="ChEBI" id="CHEBI:18420"/>
    </cofactor>
</comment>
<dbReference type="InterPro" id="IPR020476">
    <property type="entry name" value="Nudix_hydrolase"/>
</dbReference>
<evidence type="ECO:0000313" key="6">
    <source>
        <dbReference type="Proteomes" id="UP000295636"/>
    </source>
</evidence>
<comment type="similarity">
    <text evidence="3">Belongs to the Nudix hydrolase family.</text>
</comment>
<dbReference type="RefSeq" id="WP_133224992.1">
    <property type="nucleotide sequence ID" value="NZ_SMRT01000001.1"/>
</dbReference>
<protein>
    <submittedName>
        <fullName evidence="5">NUDIX domain-containing protein</fullName>
    </submittedName>
</protein>
<proteinExistence type="inferred from homology"/>
<dbReference type="Gene3D" id="3.90.79.10">
    <property type="entry name" value="Nucleoside Triphosphate Pyrophosphohydrolase"/>
    <property type="match status" value="1"/>
</dbReference>
<dbReference type="PRINTS" id="PR00502">
    <property type="entry name" value="NUDIXFAMILY"/>
</dbReference>
<name>A0A4R5KXH5_9BACL</name>
<dbReference type="OrthoDB" id="9787476at2"/>
<dbReference type="EMBL" id="SMRT01000001">
    <property type="protein sequence ID" value="TDG00283.1"/>
    <property type="molecule type" value="Genomic_DNA"/>
</dbReference>
<dbReference type="InterPro" id="IPR020084">
    <property type="entry name" value="NUDIX_hydrolase_CS"/>
</dbReference>
<comment type="caution">
    <text evidence="5">The sequence shown here is derived from an EMBL/GenBank/DDBJ whole genome shotgun (WGS) entry which is preliminary data.</text>
</comment>
<dbReference type="CDD" id="cd04699">
    <property type="entry name" value="NUDIX_MutT_Nudt1"/>
    <property type="match status" value="1"/>
</dbReference>
<organism evidence="5 6">
    <name type="scientific">Paenibacillus piri</name>
    <dbReference type="NCBI Taxonomy" id="2547395"/>
    <lineage>
        <taxon>Bacteria</taxon>
        <taxon>Bacillati</taxon>
        <taxon>Bacillota</taxon>
        <taxon>Bacilli</taxon>
        <taxon>Bacillales</taxon>
        <taxon>Paenibacillaceae</taxon>
        <taxon>Paenibacillus</taxon>
    </lineage>
</organism>
<evidence type="ECO:0000259" key="4">
    <source>
        <dbReference type="PROSITE" id="PS51462"/>
    </source>
</evidence>
<dbReference type="InterPro" id="IPR000086">
    <property type="entry name" value="NUDIX_hydrolase_dom"/>
</dbReference>
<dbReference type="SUPFAM" id="SSF55811">
    <property type="entry name" value="Nudix"/>
    <property type="match status" value="1"/>
</dbReference>